<evidence type="ECO:0000256" key="8">
    <source>
        <dbReference type="SAM" id="SignalP"/>
    </source>
</evidence>
<dbReference type="PROSITE" id="PS51257">
    <property type="entry name" value="PROKAR_LIPOPROTEIN"/>
    <property type="match status" value="1"/>
</dbReference>
<dbReference type="SUPFAM" id="SSF53850">
    <property type="entry name" value="Periplasmic binding protein-like II"/>
    <property type="match status" value="1"/>
</dbReference>
<comment type="similarity">
    <text evidence="6">Belongs to the nlpA lipoprotein family.</text>
</comment>
<evidence type="ECO:0000256" key="5">
    <source>
        <dbReference type="ARBA" id="ARBA00023288"/>
    </source>
</evidence>
<evidence type="ECO:0000256" key="6">
    <source>
        <dbReference type="PIRNR" id="PIRNR002854"/>
    </source>
</evidence>
<organism evidence="9 10">
    <name type="scientific">Dietzia timorensis</name>
    <dbReference type="NCBI Taxonomy" id="499555"/>
    <lineage>
        <taxon>Bacteria</taxon>
        <taxon>Bacillati</taxon>
        <taxon>Actinomycetota</taxon>
        <taxon>Actinomycetes</taxon>
        <taxon>Mycobacteriales</taxon>
        <taxon>Dietziaceae</taxon>
        <taxon>Dietzia</taxon>
    </lineage>
</organism>
<gene>
    <name evidence="9" type="ORF">BJL86_0478</name>
</gene>
<evidence type="ECO:0000256" key="1">
    <source>
        <dbReference type="ARBA" id="ARBA00004635"/>
    </source>
</evidence>
<dbReference type="RefSeq" id="WP_067477195.1">
    <property type="nucleotide sequence ID" value="NZ_CP015961.1"/>
</dbReference>
<dbReference type="EMBL" id="CP015961">
    <property type="protein sequence ID" value="ANI91284.1"/>
    <property type="molecule type" value="Genomic_DNA"/>
</dbReference>
<evidence type="ECO:0000256" key="2">
    <source>
        <dbReference type="ARBA" id="ARBA00022729"/>
    </source>
</evidence>
<dbReference type="InterPro" id="IPR004872">
    <property type="entry name" value="Lipoprotein_NlpA"/>
</dbReference>
<proteinExistence type="inferred from homology"/>
<feature type="lipid moiety-binding region" description="S-diacylglycerol cysteine" evidence="7">
    <location>
        <position position="26"/>
    </location>
</feature>
<keyword evidence="2 8" id="KW-0732">Signal</keyword>
<reference evidence="9 10" key="1">
    <citation type="submission" date="2016-06" db="EMBL/GenBank/DDBJ databases">
        <title>Complete genome sequence of a saline-alkali tolerant type strain Dietzia timorensis ID05-A0528T.</title>
        <authorList>
            <person name="Wu X."/>
        </authorList>
    </citation>
    <scope>NUCLEOTIDE SEQUENCE [LARGE SCALE GENOMIC DNA]</scope>
    <source>
        <strain evidence="9 10">ID05-A0528</strain>
    </source>
</reference>
<feature type="chain" id="PRO_5039388582" description="Lipoprotein" evidence="8">
    <location>
        <begin position="25"/>
        <end position="285"/>
    </location>
</feature>
<name>A0A173LI51_9ACTN</name>
<evidence type="ECO:0000313" key="9">
    <source>
        <dbReference type="EMBL" id="ANI91284.1"/>
    </source>
</evidence>
<comment type="subcellular location">
    <subcellularLocation>
        <location evidence="1">Membrane</location>
        <topology evidence="1">Lipid-anchor</topology>
    </subcellularLocation>
</comment>
<evidence type="ECO:0000256" key="7">
    <source>
        <dbReference type="PIRSR" id="PIRSR002854-1"/>
    </source>
</evidence>
<keyword evidence="10" id="KW-1185">Reference proteome</keyword>
<keyword evidence="3" id="KW-0472">Membrane</keyword>
<dbReference type="Proteomes" id="UP000186104">
    <property type="component" value="Chromosome"/>
</dbReference>
<dbReference type="AlphaFoldDB" id="A0A173LI51"/>
<dbReference type="OrthoDB" id="9812878at2"/>
<dbReference type="Gene3D" id="3.40.190.10">
    <property type="entry name" value="Periplasmic binding protein-like II"/>
    <property type="match status" value="2"/>
</dbReference>
<accession>A0A173LI51</accession>
<keyword evidence="4" id="KW-0564">Palmitate</keyword>
<dbReference type="PIRSF" id="PIRSF002854">
    <property type="entry name" value="MetQ"/>
    <property type="match status" value="1"/>
</dbReference>
<dbReference type="PANTHER" id="PTHR30429">
    <property type="entry name" value="D-METHIONINE-BINDING LIPOPROTEIN METQ"/>
    <property type="match status" value="1"/>
</dbReference>
<feature type="signal peptide" evidence="8">
    <location>
        <begin position="1"/>
        <end position="24"/>
    </location>
</feature>
<dbReference type="PANTHER" id="PTHR30429:SF0">
    <property type="entry name" value="METHIONINE-BINDING LIPOPROTEIN METQ"/>
    <property type="match status" value="1"/>
</dbReference>
<dbReference type="Pfam" id="PF03180">
    <property type="entry name" value="Lipoprotein_9"/>
    <property type="match status" value="1"/>
</dbReference>
<dbReference type="CDD" id="cd13597">
    <property type="entry name" value="PBP2_lipoprotein_Tp32"/>
    <property type="match status" value="1"/>
</dbReference>
<evidence type="ECO:0000256" key="3">
    <source>
        <dbReference type="ARBA" id="ARBA00023136"/>
    </source>
</evidence>
<sequence>MSRFSGFRPVKIAAAATAAALALAGCGLVGGNDKEVGTEANGVTTLKIGVSPVPHGDIVRFVNDELAEDAGLNLEIIEYNDYNIPNQELGEGGLDANYFQHEPWFDEEVEGQGYDLAHFAGIHIEPFALYSDKYDDVADIPDGAKIGINNDPSNQGRGLELLQEAGLITLADGVDGSSATLSDVEENDKNIEFIEADAASLARTLQDVDASVINGNNALEAGLSPVDDSLIIEDGENNPYANFLAVRAGDENNEHLKKLDELLHSDEVRDFIEENWPEGEVLPAF</sequence>
<keyword evidence="5 6" id="KW-0449">Lipoprotein</keyword>
<protein>
    <recommendedName>
        <fullName evidence="6">Lipoprotein</fullName>
    </recommendedName>
</protein>
<dbReference type="STRING" id="499555.BJL86_0478"/>
<evidence type="ECO:0000313" key="10">
    <source>
        <dbReference type="Proteomes" id="UP000186104"/>
    </source>
</evidence>
<dbReference type="KEGG" id="dtm:BJL86_0478"/>
<dbReference type="GO" id="GO:0016020">
    <property type="term" value="C:membrane"/>
    <property type="evidence" value="ECO:0007669"/>
    <property type="project" value="UniProtKB-SubCell"/>
</dbReference>
<evidence type="ECO:0000256" key="4">
    <source>
        <dbReference type="ARBA" id="ARBA00023139"/>
    </source>
</evidence>